<accession>A0A5E4PRD9</accession>
<reference evidence="3 4" key="1">
    <citation type="submission" date="2017-07" db="EMBL/GenBank/DDBJ databases">
        <authorList>
            <person name="Talla V."/>
            <person name="Backstrom N."/>
        </authorList>
    </citation>
    <scope>NUCLEOTIDE SEQUENCE [LARGE SCALE GENOMIC DNA]</scope>
</reference>
<evidence type="ECO:0000313" key="3">
    <source>
        <dbReference type="EMBL" id="VVC87542.1"/>
    </source>
</evidence>
<dbReference type="PROSITE" id="PS00028">
    <property type="entry name" value="ZINC_FINGER_C2H2_1"/>
    <property type="match status" value="5"/>
</dbReference>
<organism evidence="3 4">
    <name type="scientific">Leptidea sinapis</name>
    <dbReference type="NCBI Taxonomy" id="189913"/>
    <lineage>
        <taxon>Eukaryota</taxon>
        <taxon>Metazoa</taxon>
        <taxon>Ecdysozoa</taxon>
        <taxon>Arthropoda</taxon>
        <taxon>Hexapoda</taxon>
        <taxon>Insecta</taxon>
        <taxon>Pterygota</taxon>
        <taxon>Neoptera</taxon>
        <taxon>Endopterygota</taxon>
        <taxon>Lepidoptera</taxon>
        <taxon>Glossata</taxon>
        <taxon>Ditrysia</taxon>
        <taxon>Papilionoidea</taxon>
        <taxon>Pieridae</taxon>
        <taxon>Dismorphiinae</taxon>
        <taxon>Leptidea</taxon>
    </lineage>
</organism>
<name>A0A5E4PRD9_9NEOP</name>
<dbReference type="SUPFAM" id="SSF48695">
    <property type="entry name" value="Multiheme cytochromes"/>
    <property type="match status" value="1"/>
</dbReference>
<dbReference type="Pfam" id="PF25412">
    <property type="entry name" value="zf-C2H2_ZNF592"/>
    <property type="match status" value="1"/>
</dbReference>
<dbReference type="InterPro" id="IPR036236">
    <property type="entry name" value="Znf_C2H2_sf"/>
</dbReference>
<feature type="domain" description="C2H2-type" evidence="2">
    <location>
        <begin position="160"/>
        <end position="187"/>
    </location>
</feature>
<keyword evidence="4" id="KW-1185">Reference proteome</keyword>
<dbReference type="PANTHER" id="PTHR47222">
    <property type="entry name" value="ZINC FINGER PROTEIN 532-RELATED"/>
    <property type="match status" value="1"/>
</dbReference>
<feature type="domain" description="C2H2-type" evidence="2">
    <location>
        <begin position="580"/>
        <end position="602"/>
    </location>
</feature>
<dbReference type="InterPro" id="IPR013087">
    <property type="entry name" value="Znf_C2H2_type"/>
</dbReference>
<dbReference type="Proteomes" id="UP000324832">
    <property type="component" value="Unassembled WGS sequence"/>
</dbReference>
<feature type="domain" description="C2H2-type" evidence="2">
    <location>
        <begin position="519"/>
        <end position="542"/>
    </location>
</feature>
<sequence>MTSESKNNICIKDILFSKAIPNYKIPIATEGYRVFPCTDCGDKFLFISSYQDHINRKSLQIKYMCRYCGALKLYYNRCQLLSHIRSHVVKTATINMGDIIIEPLLETSNKPDTMNPTDRLIIGSESNDTLCIECQSNISDTKIVSKDRVKHYMQHSDKVYPCPVCLFTLPSSCGLIAHLRIHLKKPPYCCPECGLNLPQRITVYPYNHDCEGFRMMRVTSRVKCFFGSCFLFHPNNYKKHLKDTHLNKVFKCYCMLAGYNEANVRKHVAKCSLGNGTIITYYECQQCPGVVLNTNQIQKHLDIHISTEKIVQKFPCWTCGNIFSDVLNLLIHQAEKHSASDEIKSLIRSSSTWFTKECQTCHRKITVGFEESSDFQLKCPHCTISDVQTAKPHDQNVSGHIKCYVCNANVQESWLEIRKHFKKFHNMDFNNLKVCVQKLNHKNLLKRSSFKTLNSSINKPSINKLTKQVVHNRIDKTDNQNISKSLEKTHKCYFCEYHTKLKQNFESHLKAHREPCMAYQCMECGKCFAVKPSFSTHLLLEHDITDVDGYTIEKCCFNKDVLEKYHIGINTHDNEPLDENQCNICREKFSDPEILEKHYRVHGMAFLIKNNQKSKNP</sequence>
<feature type="domain" description="C2H2-type" evidence="2">
    <location>
        <begin position="314"/>
        <end position="342"/>
    </location>
</feature>
<dbReference type="Gene3D" id="3.30.160.60">
    <property type="entry name" value="Classic Zinc Finger"/>
    <property type="match status" value="4"/>
</dbReference>
<dbReference type="PANTHER" id="PTHR47222:SF5">
    <property type="entry name" value="LOW QUALITY PROTEIN: ZINC FINGER PROTEIN 532-LIKE"/>
    <property type="match status" value="1"/>
</dbReference>
<dbReference type="InterPro" id="IPR057356">
    <property type="entry name" value="Znf-C2H2_ZNF592"/>
</dbReference>
<dbReference type="SUPFAM" id="SSF57667">
    <property type="entry name" value="beta-beta-alpha zinc fingers"/>
    <property type="match status" value="2"/>
</dbReference>
<keyword evidence="1" id="KW-0479">Metal-binding</keyword>
<dbReference type="PROSITE" id="PS50157">
    <property type="entry name" value="ZINC_FINGER_C2H2_2"/>
    <property type="match status" value="4"/>
</dbReference>
<dbReference type="GO" id="GO:0008270">
    <property type="term" value="F:zinc ion binding"/>
    <property type="evidence" value="ECO:0007669"/>
    <property type="project" value="UniProtKB-KW"/>
</dbReference>
<dbReference type="InterPro" id="IPR045914">
    <property type="entry name" value="Zn532-like"/>
</dbReference>
<dbReference type="AlphaFoldDB" id="A0A5E4PRD9"/>
<keyword evidence="1" id="KW-0862">Zinc</keyword>
<dbReference type="InterPro" id="IPR036280">
    <property type="entry name" value="Multihaem_cyt_sf"/>
</dbReference>
<evidence type="ECO:0000313" key="4">
    <source>
        <dbReference type="Proteomes" id="UP000324832"/>
    </source>
</evidence>
<proteinExistence type="predicted"/>
<evidence type="ECO:0000256" key="1">
    <source>
        <dbReference type="PROSITE-ProRule" id="PRU00042"/>
    </source>
</evidence>
<protein>
    <recommendedName>
        <fullName evidence="2">C2H2-type domain-containing protein</fullName>
    </recommendedName>
</protein>
<dbReference type="SMART" id="SM00355">
    <property type="entry name" value="ZnF_C2H2"/>
    <property type="match status" value="10"/>
</dbReference>
<keyword evidence="1" id="KW-0863">Zinc-finger</keyword>
<dbReference type="EMBL" id="FZQP02000127">
    <property type="protein sequence ID" value="VVC87542.1"/>
    <property type="molecule type" value="Genomic_DNA"/>
</dbReference>
<gene>
    <name evidence="3" type="ORF">LSINAPIS_LOCUS1121</name>
</gene>
<evidence type="ECO:0000259" key="2">
    <source>
        <dbReference type="PROSITE" id="PS50157"/>
    </source>
</evidence>